<dbReference type="InterPro" id="IPR050951">
    <property type="entry name" value="Retrovirus_Pol_polyprotein"/>
</dbReference>
<accession>A0ABP1RJG9</accession>
<evidence type="ECO:0000256" key="1">
    <source>
        <dbReference type="SAM" id="MobiDB-lite"/>
    </source>
</evidence>
<name>A0ABP1RJG9_9HEXA</name>
<evidence type="ECO:0000313" key="3">
    <source>
        <dbReference type="EMBL" id="CAL8129185.1"/>
    </source>
</evidence>
<dbReference type="InterPro" id="IPR056924">
    <property type="entry name" value="SH3_Tf2-1"/>
</dbReference>
<proteinExistence type="predicted"/>
<evidence type="ECO:0000259" key="2">
    <source>
        <dbReference type="Pfam" id="PF24626"/>
    </source>
</evidence>
<protein>
    <recommendedName>
        <fullName evidence="2">Tf2-1-like SH3-like domain-containing protein</fullName>
    </recommendedName>
</protein>
<dbReference type="PANTHER" id="PTHR37984:SF5">
    <property type="entry name" value="PROTEIN NYNRIN-LIKE"/>
    <property type="match status" value="1"/>
</dbReference>
<dbReference type="Pfam" id="PF24626">
    <property type="entry name" value="SH3_Tf2-1"/>
    <property type="match status" value="1"/>
</dbReference>
<feature type="domain" description="Tf2-1-like SH3-like" evidence="2">
    <location>
        <begin position="110"/>
        <end position="169"/>
    </location>
</feature>
<evidence type="ECO:0000313" key="4">
    <source>
        <dbReference type="Proteomes" id="UP001642540"/>
    </source>
</evidence>
<keyword evidence="4" id="KW-1185">Reference proteome</keyword>
<organism evidence="3 4">
    <name type="scientific">Orchesella dallaii</name>
    <dbReference type="NCBI Taxonomy" id="48710"/>
    <lineage>
        <taxon>Eukaryota</taxon>
        <taxon>Metazoa</taxon>
        <taxon>Ecdysozoa</taxon>
        <taxon>Arthropoda</taxon>
        <taxon>Hexapoda</taxon>
        <taxon>Collembola</taxon>
        <taxon>Entomobryomorpha</taxon>
        <taxon>Entomobryoidea</taxon>
        <taxon>Orchesellidae</taxon>
        <taxon>Orchesellinae</taxon>
        <taxon>Orchesella</taxon>
    </lineage>
</organism>
<dbReference type="InterPro" id="IPR036397">
    <property type="entry name" value="RNaseH_sf"/>
</dbReference>
<gene>
    <name evidence="3" type="ORF">ODALV1_LOCUS22948</name>
</gene>
<dbReference type="PANTHER" id="PTHR37984">
    <property type="entry name" value="PROTEIN CBG26694"/>
    <property type="match status" value="1"/>
</dbReference>
<reference evidence="3 4" key="1">
    <citation type="submission" date="2024-08" db="EMBL/GenBank/DDBJ databases">
        <authorList>
            <person name="Cucini C."/>
            <person name="Frati F."/>
        </authorList>
    </citation>
    <scope>NUCLEOTIDE SEQUENCE [LARGE SCALE GENOMIC DNA]</scope>
</reference>
<dbReference type="Gene3D" id="3.30.420.10">
    <property type="entry name" value="Ribonuclease H-like superfamily/Ribonuclease H"/>
    <property type="match status" value="1"/>
</dbReference>
<dbReference type="EMBL" id="CAXLJM020000076">
    <property type="protein sequence ID" value="CAL8129185.1"/>
    <property type="molecule type" value="Genomic_DNA"/>
</dbReference>
<feature type="compositionally biased region" description="Basic and acidic residues" evidence="1">
    <location>
        <begin position="204"/>
        <end position="214"/>
    </location>
</feature>
<dbReference type="Proteomes" id="UP001642540">
    <property type="component" value="Unassembled WGS sequence"/>
</dbReference>
<sequence>MMATYTNENHNNWDEYLQKFALCLRSMVNDTTGVPPALLVLGRNIPLPVDRVLKGDVLECPSEIVKKLINTIPRALLDLLEHVKDRIRRKHQLNKSYFDKNRRDVSFNVGDKVWVRNHQLSNAANQTSRKFFPPYIGPFEILKKTNDTYLLKMKKKFIPKRHVTDLKPYSDPLTDTVDQNVVNDEPTNDISQAGPSLRPRTRINYREKDLRRRN</sequence>
<comment type="caution">
    <text evidence="3">The sequence shown here is derived from an EMBL/GenBank/DDBJ whole genome shotgun (WGS) entry which is preliminary data.</text>
</comment>
<feature type="region of interest" description="Disordered" evidence="1">
    <location>
        <begin position="168"/>
        <end position="214"/>
    </location>
</feature>